<organism evidence="1 2">
    <name type="scientific">Gloeothece verrucosa (strain PCC 7822)</name>
    <name type="common">Cyanothece sp. (strain PCC 7822)</name>
    <dbReference type="NCBI Taxonomy" id="497965"/>
    <lineage>
        <taxon>Bacteria</taxon>
        <taxon>Bacillati</taxon>
        <taxon>Cyanobacteriota</taxon>
        <taxon>Cyanophyceae</taxon>
        <taxon>Oscillatoriophycideae</taxon>
        <taxon>Chroococcales</taxon>
        <taxon>Aphanothecaceae</taxon>
        <taxon>Gloeothece</taxon>
        <taxon>Gloeothece verrucosa</taxon>
    </lineage>
</organism>
<dbReference type="InterPro" id="IPR013321">
    <property type="entry name" value="Arc_rbn_hlx_hlx"/>
</dbReference>
<dbReference type="Gene3D" id="1.10.1220.10">
    <property type="entry name" value="Met repressor-like"/>
    <property type="match status" value="2"/>
</dbReference>
<keyword evidence="1" id="KW-0614">Plasmid</keyword>
<evidence type="ECO:0000313" key="2">
    <source>
        <dbReference type="Proteomes" id="UP000008206"/>
    </source>
</evidence>
<protein>
    <submittedName>
        <fullName evidence="1">Uncharacterized protein</fullName>
    </submittedName>
</protein>
<reference evidence="2" key="1">
    <citation type="journal article" date="2011" name="MBio">
        <title>Novel metabolic attributes of the genus Cyanothece, comprising a group of unicellular nitrogen-fixing Cyanobacteria.</title>
        <authorList>
            <person name="Bandyopadhyay A."/>
            <person name="Elvitigala T."/>
            <person name="Welsh E."/>
            <person name="Stockel J."/>
            <person name="Liberton M."/>
            <person name="Min H."/>
            <person name="Sherman L.A."/>
            <person name="Pakrasi H.B."/>
        </authorList>
    </citation>
    <scope>NUCLEOTIDE SEQUENCE [LARGE SCALE GENOMIC DNA]</scope>
    <source>
        <strain evidence="2">PCC 7822</strain>
        <plasmid evidence="2">Cy782201</plasmid>
    </source>
</reference>
<dbReference type="KEGG" id="cyj:Cyan7822_6011"/>
<evidence type="ECO:0000313" key="1">
    <source>
        <dbReference type="EMBL" id="ADN17858.1"/>
    </source>
</evidence>
<dbReference type="SUPFAM" id="SSF47598">
    <property type="entry name" value="Ribbon-helix-helix"/>
    <property type="match status" value="2"/>
</dbReference>
<dbReference type="Proteomes" id="UP000008206">
    <property type="component" value="Plasmid Cy782201"/>
</dbReference>
<dbReference type="GO" id="GO:0006355">
    <property type="term" value="P:regulation of DNA-templated transcription"/>
    <property type="evidence" value="ECO:0007669"/>
    <property type="project" value="InterPro"/>
</dbReference>
<geneLocation type="plasmid" evidence="1 2">
    <name>Cy782201</name>
</geneLocation>
<gene>
    <name evidence="1" type="ordered locus">Cyan7822_6011</name>
</gene>
<dbReference type="EMBL" id="CP002199">
    <property type="protein sequence ID" value="ADN17858.1"/>
    <property type="molecule type" value="Genomic_DNA"/>
</dbReference>
<dbReference type="InterPro" id="IPR010985">
    <property type="entry name" value="Ribbon_hlx_hlx"/>
</dbReference>
<dbReference type="AlphaFoldDB" id="E0ULM8"/>
<keyword evidence="2" id="KW-1185">Reference proteome</keyword>
<dbReference type="HOGENOM" id="CLU_2143269_0_0_3"/>
<sequence length="125" mass="14575">MKHYGDLVIEKQGDRKLVVKASIPSSLKLKFKVICVQKNLNMSDVIESLIREWILNNGPTNEFEYLEDVLNETYEDIKGYLPSSLKLEFKVLCTQKKLKIRFVITNLIQKWIKISEGSENQTRID</sequence>
<proteinExistence type="predicted"/>
<accession>E0ULM8</accession>
<name>E0ULM8_GLOV7</name>